<protein>
    <submittedName>
        <fullName evidence="1">Uncharacterized protein</fullName>
    </submittedName>
</protein>
<accession>A0A0K2U2T1</accession>
<dbReference type="EMBL" id="HACA01014984">
    <property type="protein sequence ID" value="CDW32345.1"/>
    <property type="molecule type" value="Transcribed_RNA"/>
</dbReference>
<sequence>MSSNSSKRSSISSIIIRIGDLGT</sequence>
<reference evidence="1" key="1">
    <citation type="submission" date="2014-05" db="EMBL/GenBank/DDBJ databases">
        <authorList>
            <person name="Chronopoulou M."/>
        </authorList>
    </citation>
    <scope>NUCLEOTIDE SEQUENCE</scope>
    <source>
        <tissue evidence="1">Whole organism</tissue>
    </source>
</reference>
<proteinExistence type="predicted"/>
<organism evidence="1">
    <name type="scientific">Lepeophtheirus salmonis</name>
    <name type="common">Salmon louse</name>
    <name type="synonym">Caligus salmonis</name>
    <dbReference type="NCBI Taxonomy" id="72036"/>
    <lineage>
        <taxon>Eukaryota</taxon>
        <taxon>Metazoa</taxon>
        <taxon>Ecdysozoa</taxon>
        <taxon>Arthropoda</taxon>
        <taxon>Crustacea</taxon>
        <taxon>Multicrustacea</taxon>
        <taxon>Hexanauplia</taxon>
        <taxon>Copepoda</taxon>
        <taxon>Siphonostomatoida</taxon>
        <taxon>Caligidae</taxon>
        <taxon>Lepeophtheirus</taxon>
    </lineage>
</organism>
<dbReference type="AlphaFoldDB" id="A0A0K2U2T1"/>
<name>A0A0K2U2T1_LEPSM</name>
<evidence type="ECO:0000313" key="1">
    <source>
        <dbReference type="EMBL" id="CDW32345.1"/>
    </source>
</evidence>